<keyword evidence="4" id="KW-0862">Zinc</keyword>
<accession>A0A9P1GD13</accession>
<dbReference type="EMBL" id="CAMXCT020004294">
    <property type="protein sequence ID" value="CAL1161848.1"/>
    <property type="molecule type" value="Genomic_DNA"/>
</dbReference>
<dbReference type="GO" id="GO:0008270">
    <property type="term" value="F:zinc ion binding"/>
    <property type="evidence" value="ECO:0007669"/>
    <property type="project" value="UniProtKB-KW"/>
</dbReference>
<dbReference type="SUPFAM" id="SSF57850">
    <property type="entry name" value="RING/U-box"/>
    <property type="match status" value="1"/>
</dbReference>
<reference evidence="9" key="1">
    <citation type="submission" date="2022-10" db="EMBL/GenBank/DDBJ databases">
        <authorList>
            <person name="Chen Y."/>
            <person name="Dougan E. K."/>
            <person name="Chan C."/>
            <person name="Rhodes N."/>
            <person name="Thang M."/>
        </authorList>
    </citation>
    <scope>NUCLEOTIDE SEQUENCE</scope>
</reference>
<dbReference type="PANTHER" id="PTHR46347">
    <property type="entry name" value="RING/FYVE/PHD ZINC FINGER SUPERFAMILY PROTEIN"/>
    <property type="match status" value="1"/>
</dbReference>
<evidence type="ECO:0000256" key="6">
    <source>
        <dbReference type="SAM" id="Phobius"/>
    </source>
</evidence>
<dbReference type="PROSITE" id="PS50002">
    <property type="entry name" value="SH3"/>
    <property type="match status" value="1"/>
</dbReference>
<evidence type="ECO:0000313" key="10">
    <source>
        <dbReference type="EMBL" id="CAL4795785.1"/>
    </source>
</evidence>
<dbReference type="AlphaFoldDB" id="A0A9P1GD13"/>
<dbReference type="PROSITE" id="PS51292">
    <property type="entry name" value="ZF_RING_CH"/>
    <property type="match status" value="1"/>
</dbReference>
<sequence>MPMTFRQSRARQNAECRLCLGQADDELIAPCRCAGSGRWVHRECLDTWRASGQNPRAFTHCCACGFRYKLVKSTVDGTTSTTVSCKTRKLLLRLFAICALGALSARLGWFFRVMPAVLIRYFRTRNQVATKEVQPLRSDLARLAKQYVVEHSPSMGSQQKDEDHAKSFCAVVLYPFEPKLPVEPAERFVKLSVGQLVEVTHETRNGWYFGYLLSDPHHAGYLPKSHVVSFSGFCQMQKMYYSDQADKF</sequence>
<keyword evidence="6" id="KW-1133">Transmembrane helix</keyword>
<dbReference type="Pfam" id="PF12906">
    <property type="entry name" value="RINGv"/>
    <property type="match status" value="1"/>
</dbReference>
<dbReference type="InterPro" id="IPR011016">
    <property type="entry name" value="Znf_RING-CH"/>
</dbReference>
<feature type="domain" description="RING-CH-type" evidence="8">
    <location>
        <begin position="8"/>
        <end position="71"/>
    </location>
</feature>
<dbReference type="SMART" id="SM00744">
    <property type="entry name" value="RINGv"/>
    <property type="match status" value="1"/>
</dbReference>
<dbReference type="InterPro" id="IPR036028">
    <property type="entry name" value="SH3-like_dom_sf"/>
</dbReference>
<dbReference type="EMBL" id="CAMXCT010004294">
    <property type="protein sequence ID" value="CAI4008473.1"/>
    <property type="molecule type" value="Genomic_DNA"/>
</dbReference>
<name>A0A9P1GD13_9DINO</name>
<evidence type="ECO:0000256" key="2">
    <source>
        <dbReference type="ARBA" id="ARBA00022723"/>
    </source>
</evidence>
<evidence type="ECO:0000256" key="3">
    <source>
        <dbReference type="ARBA" id="ARBA00022771"/>
    </source>
</evidence>
<dbReference type="Gene3D" id="2.30.30.40">
    <property type="entry name" value="SH3 Domains"/>
    <property type="match status" value="1"/>
</dbReference>
<keyword evidence="6" id="KW-0472">Membrane</keyword>
<dbReference type="EMBL" id="CAMXCT030004294">
    <property type="protein sequence ID" value="CAL4795785.1"/>
    <property type="molecule type" value="Genomic_DNA"/>
</dbReference>
<dbReference type="InterPro" id="IPR013083">
    <property type="entry name" value="Znf_RING/FYVE/PHD"/>
</dbReference>
<dbReference type="InterPro" id="IPR001452">
    <property type="entry name" value="SH3_domain"/>
</dbReference>
<gene>
    <name evidence="9" type="ORF">C1SCF055_LOCUS33916</name>
</gene>
<reference evidence="10 11" key="2">
    <citation type="submission" date="2024-05" db="EMBL/GenBank/DDBJ databases">
        <authorList>
            <person name="Chen Y."/>
            <person name="Shah S."/>
            <person name="Dougan E. K."/>
            <person name="Thang M."/>
            <person name="Chan C."/>
        </authorList>
    </citation>
    <scope>NUCLEOTIDE SEQUENCE [LARGE SCALE GENOMIC DNA]</scope>
</reference>
<evidence type="ECO:0000256" key="4">
    <source>
        <dbReference type="ARBA" id="ARBA00022833"/>
    </source>
</evidence>
<dbReference type="OrthoDB" id="422308at2759"/>
<evidence type="ECO:0000313" key="9">
    <source>
        <dbReference type="EMBL" id="CAI4008473.1"/>
    </source>
</evidence>
<evidence type="ECO:0000256" key="1">
    <source>
        <dbReference type="ARBA" id="ARBA00022443"/>
    </source>
</evidence>
<dbReference type="CDD" id="cd16495">
    <property type="entry name" value="RING_CH-C4HC3_MARCH"/>
    <property type="match status" value="1"/>
</dbReference>
<keyword evidence="1 5" id="KW-0728">SH3 domain</keyword>
<evidence type="ECO:0000313" key="11">
    <source>
        <dbReference type="Proteomes" id="UP001152797"/>
    </source>
</evidence>
<proteinExistence type="predicted"/>
<evidence type="ECO:0000256" key="5">
    <source>
        <dbReference type="PROSITE-ProRule" id="PRU00192"/>
    </source>
</evidence>
<dbReference type="SMART" id="SM00326">
    <property type="entry name" value="SH3"/>
    <property type="match status" value="1"/>
</dbReference>
<keyword evidence="6" id="KW-0812">Transmembrane</keyword>
<feature type="domain" description="SH3" evidence="7">
    <location>
        <begin position="165"/>
        <end position="232"/>
    </location>
</feature>
<protein>
    <submittedName>
        <fullName evidence="10">Adenosine 3'-phospho 5'-phosphosulfate transporter 1</fullName>
    </submittedName>
</protein>
<keyword evidence="11" id="KW-1185">Reference proteome</keyword>
<dbReference type="SUPFAM" id="SSF50044">
    <property type="entry name" value="SH3-domain"/>
    <property type="match status" value="1"/>
</dbReference>
<comment type="caution">
    <text evidence="9">The sequence shown here is derived from an EMBL/GenBank/DDBJ whole genome shotgun (WGS) entry which is preliminary data.</text>
</comment>
<evidence type="ECO:0000259" key="8">
    <source>
        <dbReference type="PROSITE" id="PS51292"/>
    </source>
</evidence>
<keyword evidence="3" id="KW-0863">Zinc-finger</keyword>
<organism evidence="9">
    <name type="scientific">Cladocopium goreaui</name>
    <dbReference type="NCBI Taxonomy" id="2562237"/>
    <lineage>
        <taxon>Eukaryota</taxon>
        <taxon>Sar</taxon>
        <taxon>Alveolata</taxon>
        <taxon>Dinophyceae</taxon>
        <taxon>Suessiales</taxon>
        <taxon>Symbiodiniaceae</taxon>
        <taxon>Cladocopium</taxon>
    </lineage>
</organism>
<keyword evidence="2" id="KW-0479">Metal-binding</keyword>
<feature type="transmembrane region" description="Helical" evidence="6">
    <location>
        <begin position="90"/>
        <end position="111"/>
    </location>
</feature>
<dbReference type="Gene3D" id="3.30.40.10">
    <property type="entry name" value="Zinc/RING finger domain, C3HC4 (zinc finger)"/>
    <property type="match status" value="1"/>
</dbReference>
<dbReference type="Proteomes" id="UP001152797">
    <property type="component" value="Unassembled WGS sequence"/>
</dbReference>
<evidence type="ECO:0000259" key="7">
    <source>
        <dbReference type="PROSITE" id="PS50002"/>
    </source>
</evidence>
<dbReference type="PANTHER" id="PTHR46347:SF1">
    <property type="entry name" value="RING_FYVE_PHD ZINC FINGER SUPERFAMILY PROTEIN"/>
    <property type="match status" value="1"/>
</dbReference>